<comment type="similarity">
    <text evidence="1">Belongs to the GST superfamily.</text>
</comment>
<dbReference type="Gene3D" id="1.20.1050.10">
    <property type="match status" value="2"/>
</dbReference>
<keyword evidence="4" id="KW-0808">Transferase</keyword>
<dbReference type="InterPro" id="IPR036282">
    <property type="entry name" value="Glutathione-S-Trfase_C_sf"/>
</dbReference>
<dbReference type="SFLD" id="SFLDS00019">
    <property type="entry name" value="Glutathione_Transferase_(cytos"/>
    <property type="match status" value="1"/>
</dbReference>
<feature type="domain" description="GST C-terminal" evidence="3">
    <location>
        <begin position="93"/>
        <end position="234"/>
    </location>
</feature>
<proteinExistence type="inferred from homology"/>
<dbReference type="InParanoid" id="A0A1Y2E7L2"/>
<dbReference type="RefSeq" id="XP_040718154.1">
    <property type="nucleotide sequence ID" value="XM_040861896.1"/>
</dbReference>
<dbReference type="GeneID" id="63778108"/>
<dbReference type="PANTHER" id="PTHR44051:SF3">
    <property type="entry name" value="TRANSCRIPTIONAL REGULATOR URE2"/>
    <property type="match status" value="1"/>
</dbReference>
<name>A0A1Y2E7L2_9PEZI</name>
<dbReference type="GO" id="GO:0016740">
    <property type="term" value="F:transferase activity"/>
    <property type="evidence" value="ECO:0007669"/>
    <property type="project" value="UniProtKB-KW"/>
</dbReference>
<dbReference type="SUPFAM" id="SSF47616">
    <property type="entry name" value="GST C-terminal domain-like"/>
    <property type="match status" value="1"/>
</dbReference>
<dbReference type="Pfam" id="PF00043">
    <property type="entry name" value="GST_C"/>
    <property type="match status" value="1"/>
</dbReference>
<sequence>MKTLQIYNGTPGTGPNPWKVIIILIDLSLPYQIVWIPYKEITSEPYTTLNPNGRFPAFIDPNTDVTLFESGAVIEYLVTTYDTGLKLTYGDNQLQDKWLLRSWLMFQMSGQGPMFGQKMWFTHFHVEPNVTSAIQRYGDETRRIVGVIERQLGKQREKRGLGPEEEIWLVGEKCTYADLAFVTWDLLLEGRIFPRGEFDAEKEFPEFYKWHQNLLRRPAVSEAVRMREEAMRTMENSAAAVLPKRSE</sequence>
<protein>
    <submittedName>
        <fullName evidence="4">Glutathione S-transferase</fullName>
    </submittedName>
</protein>
<evidence type="ECO:0000313" key="4">
    <source>
        <dbReference type="EMBL" id="ORY67530.1"/>
    </source>
</evidence>
<dbReference type="PROSITE" id="PS50404">
    <property type="entry name" value="GST_NTER"/>
    <property type="match status" value="1"/>
</dbReference>
<dbReference type="PROSITE" id="PS50405">
    <property type="entry name" value="GST_CTER"/>
    <property type="match status" value="1"/>
</dbReference>
<dbReference type="FunCoup" id="A0A1Y2E7L2">
    <property type="interactions" value="690"/>
</dbReference>
<dbReference type="OrthoDB" id="422574at2759"/>
<evidence type="ECO:0000256" key="1">
    <source>
        <dbReference type="ARBA" id="ARBA00007409"/>
    </source>
</evidence>
<accession>A0A1Y2E7L2</accession>
<dbReference type="Proteomes" id="UP000193689">
    <property type="component" value="Unassembled WGS sequence"/>
</dbReference>
<dbReference type="AlphaFoldDB" id="A0A1Y2E7L2"/>
<evidence type="ECO:0000259" key="2">
    <source>
        <dbReference type="PROSITE" id="PS50404"/>
    </source>
</evidence>
<organism evidence="4 5">
    <name type="scientific">Pseudomassariella vexata</name>
    <dbReference type="NCBI Taxonomy" id="1141098"/>
    <lineage>
        <taxon>Eukaryota</taxon>
        <taxon>Fungi</taxon>
        <taxon>Dikarya</taxon>
        <taxon>Ascomycota</taxon>
        <taxon>Pezizomycotina</taxon>
        <taxon>Sordariomycetes</taxon>
        <taxon>Xylariomycetidae</taxon>
        <taxon>Amphisphaeriales</taxon>
        <taxon>Pseudomassariaceae</taxon>
        <taxon>Pseudomassariella</taxon>
    </lineage>
</organism>
<evidence type="ECO:0000259" key="3">
    <source>
        <dbReference type="PROSITE" id="PS50405"/>
    </source>
</evidence>
<dbReference type="EMBL" id="MCFJ01000004">
    <property type="protein sequence ID" value="ORY67530.1"/>
    <property type="molecule type" value="Genomic_DNA"/>
</dbReference>
<dbReference type="InterPro" id="IPR040079">
    <property type="entry name" value="Glutathione_S-Trfase"/>
</dbReference>
<gene>
    <name evidence="4" type="ORF">BCR38DRAFT_456270</name>
</gene>
<dbReference type="InterPro" id="IPR004045">
    <property type="entry name" value="Glutathione_S-Trfase_N"/>
</dbReference>
<keyword evidence="5" id="KW-1185">Reference proteome</keyword>
<dbReference type="InterPro" id="IPR004046">
    <property type="entry name" value="GST_C"/>
</dbReference>
<evidence type="ECO:0000313" key="5">
    <source>
        <dbReference type="Proteomes" id="UP000193689"/>
    </source>
</evidence>
<dbReference type="Gene3D" id="3.40.30.10">
    <property type="entry name" value="Glutaredoxin"/>
    <property type="match status" value="1"/>
</dbReference>
<reference evidence="4 5" key="1">
    <citation type="submission" date="2016-07" db="EMBL/GenBank/DDBJ databases">
        <title>Pervasive Adenine N6-methylation of Active Genes in Fungi.</title>
        <authorList>
            <consortium name="DOE Joint Genome Institute"/>
            <person name="Mondo S.J."/>
            <person name="Dannebaum R.O."/>
            <person name="Kuo R.C."/>
            <person name="Labutti K."/>
            <person name="Haridas S."/>
            <person name="Kuo A."/>
            <person name="Salamov A."/>
            <person name="Ahrendt S.R."/>
            <person name="Lipzen A."/>
            <person name="Sullivan W."/>
            <person name="Andreopoulos W.B."/>
            <person name="Clum A."/>
            <person name="Lindquist E."/>
            <person name="Daum C."/>
            <person name="Ramamoorthy G.K."/>
            <person name="Gryganskyi A."/>
            <person name="Culley D."/>
            <person name="Magnuson J.K."/>
            <person name="James T.Y."/>
            <person name="O'Malley M.A."/>
            <person name="Stajich J.E."/>
            <person name="Spatafora J.W."/>
            <person name="Visel A."/>
            <person name="Grigoriev I.V."/>
        </authorList>
    </citation>
    <scope>NUCLEOTIDE SEQUENCE [LARGE SCALE GENOMIC DNA]</scope>
    <source>
        <strain evidence="4 5">CBS 129021</strain>
    </source>
</reference>
<dbReference type="PANTHER" id="PTHR44051">
    <property type="entry name" value="GLUTATHIONE S-TRANSFERASE-RELATED"/>
    <property type="match status" value="1"/>
</dbReference>
<dbReference type="InterPro" id="IPR036249">
    <property type="entry name" value="Thioredoxin-like_sf"/>
</dbReference>
<dbReference type="Pfam" id="PF13417">
    <property type="entry name" value="GST_N_3"/>
    <property type="match status" value="1"/>
</dbReference>
<feature type="domain" description="GST N-terminal" evidence="2">
    <location>
        <begin position="4"/>
        <end position="85"/>
    </location>
</feature>
<dbReference type="SUPFAM" id="SSF52833">
    <property type="entry name" value="Thioredoxin-like"/>
    <property type="match status" value="1"/>
</dbReference>
<comment type="caution">
    <text evidence="4">The sequence shown here is derived from an EMBL/GenBank/DDBJ whole genome shotgun (WGS) entry which is preliminary data.</text>
</comment>
<dbReference type="SFLD" id="SFLDG00358">
    <property type="entry name" value="Main_(cytGST)"/>
    <property type="match status" value="1"/>
</dbReference>
<dbReference type="InterPro" id="IPR010987">
    <property type="entry name" value="Glutathione-S-Trfase_C-like"/>
</dbReference>
<dbReference type="STRING" id="1141098.A0A1Y2E7L2"/>